<evidence type="ECO:0000313" key="3">
    <source>
        <dbReference type="Proteomes" id="UP000287910"/>
    </source>
</evidence>
<keyword evidence="3" id="KW-1185">Reference proteome</keyword>
<feature type="domain" description="Copper amine oxidase-like N-terminal" evidence="1">
    <location>
        <begin position="2"/>
        <end position="56"/>
    </location>
</feature>
<dbReference type="SUPFAM" id="SSF55383">
    <property type="entry name" value="Copper amine oxidase, domain N"/>
    <property type="match status" value="1"/>
</dbReference>
<dbReference type="Pfam" id="PF07833">
    <property type="entry name" value="Cu_amine_oxidN1"/>
    <property type="match status" value="1"/>
</dbReference>
<organism evidence="2 3">
    <name type="scientific">Lysinibacillus antri</name>
    <dbReference type="NCBI Taxonomy" id="2498145"/>
    <lineage>
        <taxon>Bacteria</taxon>
        <taxon>Bacillati</taxon>
        <taxon>Bacillota</taxon>
        <taxon>Bacilli</taxon>
        <taxon>Bacillales</taxon>
        <taxon>Bacillaceae</taxon>
        <taxon>Lysinibacillus</taxon>
    </lineage>
</organism>
<dbReference type="EMBL" id="RYYR01000023">
    <property type="protein sequence ID" value="RUL49824.1"/>
    <property type="molecule type" value="Genomic_DNA"/>
</dbReference>
<comment type="caution">
    <text evidence="2">The sequence shown here is derived from an EMBL/GenBank/DDBJ whole genome shotgun (WGS) entry which is preliminary data.</text>
</comment>
<dbReference type="Gene3D" id="3.30.457.10">
    <property type="entry name" value="Copper amine oxidase-like, N-terminal domain"/>
    <property type="match status" value="1"/>
</dbReference>
<dbReference type="InterPro" id="IPR036582">
    <property type="entry name" value="Mao_N_sf"/>
</dbReference>
<dbReference type="Proteomes" id="UP000287910">
    <property type="component" value="Unassembled WGS sequence"/>
</dbReference>
<name>A0A3S0P4L6_9BACI</name>
<accession>A0A3S0P4L6</accession>
<evidence type="ECO:0000313" key="2">
    <source>
        <dbReference type="EMBL" id="RUL49824.1"/>
    </source>
</evidence>
<evidence type="ECO:0000259" key="1">
    <source>
        <dbReference type="Pfam" id="PF07833"/>
    </source>
</evidence>
<gene>
    <name evidence="2" type="ORF">EK386_14715</name>
</gene>
<dbReference type="AlphaFoldDB" id="A0A3S0P4L6"/>
<dbReference type="InterPro" id="IPR012854">
    <property type="entry name" value="Cu_amine_oxidase-like_N"/>
</dbReference>
<sequence>MVLYLNSKTAIVNKKNKQLAVAPFTKNGTTLVPLRFISEELGKEVLWNANNKSITIK</sequence>
<reference evidence="2 3" key="1">
    <citation type="submission" date="2018-12" db="EMBL/GenBank/DDBJ databases">
        <title>Lysinibacillus antri sp. nov., isolated from a cave soil.</title>
        <authorList>
            <person name="Narsing Rao M.P."/>
            <person name="Zhang H."/>
            <person name="Dong Z.-Y."/>
            <person name="Niu X.-K."/>
            <person name="Zhang K."/>
            <person name="Fang B.-Z."/>
            <person name="Kang Y.-Q."/>
            <person name="Xiao M."/>
            <person name="Li W.-J."/>
        </authorList>
    </citation>
    <scope>NUCLEOTIDE SEQUENCE [LARGE SCALE GENOMIC DNA]</scope>
    <source>
        <strain evidence="2 3">SYSU K30002</strain>
    </source>
</reference>
<proteinExistence type="predicted"/>
<protein>
    <submittedName>
        <fullName evidence="2">Copper amine oxidase N-terminal domain-containing protein</fullName>
    </submittedName>
</protein>